<proteinExistence type="inferred from homology"/>
<dbReference type="PANTHER" id="PTHR44169">
    <property type="entry name" value="NADPH-DEPENDENT 1-ACYLDIHYDROXYACETONE PHOSPHATE REDUCTASE"/>
    <property type="match status" value="1"/>
</dbReference>
<gene>
    <name evidence="5" type="ORF">C900_01405</name>
</gene>
<accession>L8JYF0</accession>
<comment type="similarity">
    <text evidence="1 3">Belongs to the short-chain dehydrogenases/reductases (SDR) family.</text>
</comment>
<dbReference type="PRINTS" id="PR00081">
    <property type="entry name" value="GDHRDH"/>
</dbReference>
<organism evidence="5 6">
    <name type="scientific">Fulvivirga imtechensis AK7</name>
    <dbReference type="NCBI Taxonomy" id="1237149"/>
    <lineage>
        <taxon>Bacteria</taxon>
        <taxon>Pseudomonadati</taxon>
        <taxon>Bacteroidota</taxon>
        <taxon>Cytophagia</taxon>
        <taxon>Cytophagales</taxon>
        <taxon>Fulvivirgaceae</taxon>
        <taxon>Fulvivirga</taxon>
    </lineage>
</organism>
<dbReference type="AlphaFoldDB" id="L8JYF0"/>
<evidence type="ECO:0000256" key="1">
    <source>
        <dbReference type="ARBA" id="ARBA00006484"/>
    </source>
</evidence>
<dbReference type="PATRIC" id="fig|1237149.3.peg.168"/>
<dbReference type="PANTHER" id="PTHR44169:SF6">
    <property type="entry name" value="NADPH-DEPENDENT 1-ACYLDIHYDROXYACETONE PHOSPHATE REDUCTASE"/>
    <property type="match status" value="1"/>
</dbReference>
<dbReference type="InterPro" id="IPR057326">
    <property type="entry name" value="KR_dom"/>
</dbReference>
<keyword evidence="2" id="KW-0560">Oxidoreductase</keyword>
<evidence type="ECO:0000313" key="6">
    <source>
        <dbReference type="Proteomes" id="UP000011135"/>
    </source>
</evidence>
<evidence type="ECO:0000259" key="4">
    <source>
        <dbReference type="SMART" id="SM00822"/>
    </source>
</evidence>
<dbReference type="SMART" id="SM00822">
    <property type="entry name" value="PKS_KR"/>
    <property type="match status" value="1"/>
</dbReference>
<dbReference type="STRING" id="1237149.C900_01405"/>
<comment type="caution">
    <text evidence="5">The sequence shown here is derived from an EMBL/GenBank/DDBJ whole genome shotgun (WGS) entry which is preliminary data.</text>
</comment>
<dbReference type="SUPFAM" id="SSF51735">
    <property type="entry name" value="NAD(P)-binding Rossmann-fold domains"/>
    <property type="match status" value="1"/>
</dbReference>
<keyword evidence="6" id="KW-1185">Reference proteome</keyword>
<name>L8JYF0_9BACT</name>
<dbReference type="InterPro" id="IPR036291">
    <property type="entry name" value="NAD(P)-bd_dom_sf"/>
</dbReference>
<dbReference type="InterPro" id="IPR020904">
    <property type="entry name" value="Sc_DH/Rdtase_CS"/>
</dbReference>
<dbReference type="RefSeq" id="WP_009577605.1">
    <property type="nucleotide sequence ID" value="NZ_AMZN01000002.1"/>
</dbReference>
<dbReference type="GO" id="GO:0016491">
    <property type="term" value="F:oxidoreductase activity"/>
    <property type="evidence" value="ECO:0007669"/>
    <property type="project" value="UniProtKB-KW"/>
</dbReference>
<reference evidence="5 6" key="1">
    <citation type="submission" date="2012-12" db="EMBL/GenBank/DDBJ databases">
        <title>Genome assembly of Fulvivirga imtechensis AK7.</title>
        <authorList>
            <person name="Nupur N."/>
            <person name="Khatri I."/>
            <person name="Kumar R."/>
            <person name="Subramanian S."/>
            <person name="Pinnaka A."/>
        </authorList>
    </citation>
    <scope>NUCLEOTIDE SEQUENCE [LARGE SCALE GENOMIC DNA]</scope>
    <source>
        <strain evidence="5 6">AK7</strain>
    </source>
</reference>
<dbReference type="EMBL" id="AMZN01000002">
    <property type="protein sequence ID" value="ELR73795.1"/>
    <property type="molecule type" value="Genomic_DNA"/>
</dbReference>
<dbReference type="PRINTS" id="PR00080">
    <property type="entry name" value="SDRFAMILY"/>
</dbReference>
<dbReference type="InterPro" id="IPR002347">
    <property type="entry name" value="SDR_fam"/>
</dbReference>
<dbReference type="eggNOG" id="COG1028">
    <property type="taxonomic scope" value="Bacteria"/>
</dbReference>
<dbReference type="PROSITE" id="PS00061">
    <property type="entry name" value="ADH_SHORT"/>
    <property type="match status" value="1"/>
</dbReference>
<feature type="domain" description="Ketoreductase" evidence="4">
    <location>
        <begin position="1"/>
        <end position="176"/>
    </location>
</feature>
<dbReference type="Proteomes" id="UP000011135">
    <property type="component" value="Unassembled WGS sequence"/>
</dbReference>
<dbReference type="Gene3D" id="3.40.50.720">
    <property type="entry name" value="NAD(P)-binding Rossmann-like Domain"/>
    <property type="match status" value="1"/>
</dbReference>
<sequence length="264" mass="28750">MVVLVTGASSGIGQVIADHLSSKGHVVYGTSRSIQTGEYGFNTITMDVTDISSVRTGVELIIQQHGHIDAVINNAGIGILGALEYIPADDIKKLFNTNVVGMVNVCQAVIPFMRKKGDGKIINISSIGSEMGLPYRAPYSASKAAVDRLTEALRIELGSFGIRLCSIQPGGVATDIEKNRLKAAMPSDSPYQESFTRATKVINDSVSKGLDPRDIAILVEKLIHAKRLKRTYRVGKTKEKFAVVIKRILPSFLFENMLKKNYQI</sequence>
<evidence type="ECO:0000313" key="5">
    <source>
        <dbReference type="EMBL" id="ELR73795.1"/>
    </source>
</evidence>
<dbReference type="CDD" id="cd05374">
    <property type="entry name" value="17beta-HSD-like_SDR_c"/>
    <property type="match status" value="1"/>
</dbReference>
<evidence type="ECO:0000256" key="3">
    <source>
        <dbReference type="RuleBase" id="RU000363"/>
    </source>
</evidence>
<dbReference type="Pfam" id="PF00106">
    <property type="entry name" value="adh_short"/>
    <property type="match status" value="1"/>
</dbReference>
<evidence type="ECO:0000256" key="2">
    <source>
        <dbReference type="ARBA" id="ARBA00023002"/>
    </source>
</evidence>
<protein>
    <submittedName>
        <fullName evidence="5">Oxidoreductase</fullName>
    </submittedName>
</protein>